<keyword evidence="1" id="KW-0328">Glycosyltransferase</keyword>
<protein>
    <submittedName>
        <fullName evidence="3">Glycosyltransferase, family 11</fullName>
    </submittedName>
</protein>
<proteinExistence type="predicted"/>
<reference evidence="4" key="1">
    <citation type="journal article" date="2014" name="Genome Announc.">
        <title>Draft genome sequences of six enterohepatic helicobacter species isolated from humans and one from rhesus macaques.</title>
        <authorList>
            <person name="Shen Z."/>
            <person name="Sheh A."/>
            <person name="Young S.K."/>
            <person name="Abouelliel A."/>
            <person name="Ward D.V."/>
            <person name="Earl A.M."/>
            <person name="Fox J.G."/>
        </authorList>
    </citation>
    <scope>NUCLEOTIDE SEQUENCE [LARGE SCALE GENOMIC DNA]</scope>
    <source>
        <strain evidence="4">CCUG 18818</strain>
    </source>
</reference>
<dbReference type="PANTHER" id="PTHR11927">
    <property type="entry name" value="GALACTOSIDE 2-L-FUCOSYLTRANSFERASE"/>
    <property type="match status" value="1"/>
</dbReference>
<sequence>MLFPFKFIYNRLRYKAIRLIRRRASYRPFYEFYAHIVWGEEGVVNDRIMKHYRESSFKPYAFPYGINMSFVYSNDVYALLKDDFRLKIPLRYDNAMLKKQIQNTDKSVFLHIRRGDYLQSEGLYVVLGVTYYQKALEILKSKITNPHIFVFSNDMCWCKEYLMRYVDFSGCTIDFIEGNTEGNAVEEMELMRSCQHAIIANSTFSWWAAYLIENPDKIVIMPKEYLNDSSRFLPKQFLALKNWFLVDHIWGSVELAN</sequence>
<evidence type="ECO:0000256" key="2">
    <source>
        <dbReference type="ARBA" id="ARBA00022679"/>
    </source>
</evidence>
<evidence type="ECO:0000256" key="1">
    <source>
        <dbReference type="ARBA" id="ARBA00022676"/>
    </source>
</evidence>
<evidence type="ECO:0000313" key="3">
    <source>
        <dbReference type="EMBL" id="EFR45928.1"/>
    </source>
</evidence>
<organism evidence="3 4">
    <name type="scientific">Helicobacter cinaedi CCUG 18818 = ATCC BAA-847</name>
    <dbReference type="NCBI Taxonomy" id="537971"/>
    <lineage>
        <taxon>Bacteria</taxon>
        <taxon>Pseudomonadati</taxon>
        <taxon>Campylobacterota</taxon>
        <taxon>Epsilonproteobacteria</taxon>
        <taxon>Campylobacterales</taxon>
        <taxon>Helicobacteraceae</taxon>
        <taxon>Helicobacter</taxon>
    </lineage>
</organism>
<gene>
    <name evidence="3" type="ORF">HCCG_00474</name>
</gene>
<keyword evidence="2" id="KW-0808">Transferase</keyword>
<keyword evidence="4" id="KW-1185">Reference proteome</keyword>
<dbReference type="Proteomes" id="UP000005755">
    <property type="component" value="Unassembled WGS sequence"/>
</dbReference>
<name>A0ABN0B8Z4_9HELI</name>
<evidence type="ECO:0000313" key="4">
    <source>
        <dbReference type="Proteomes" id="UP000005755"/>
    </source>
</evidence>
<dbReference type="Pfam" id="PF01531">
    <property type="entry name" value="Glyco_transf_11"/>
    <property type="match status" value="1"/>
</dbReference>
<dbReference type="InterPro" id="IPR002516">
    <property type="entry name" value="Glyco_trans_11"/>
</dbReference>
<accession>A0ABN0B8Z4</accession>
<dbReference type="CDD" id="cd11301">
    <property type="entry name" value="Fut1_Fut2_like"/>
    <property type="match status" value="1"/>
</dbReference>
<dbReference type="PANTHER" id="PTHR11927:SF9">
    <property type="entry name" value="L-FUCOSYLTRANSFERASE"/>
    <property type="match status" value="1"/>
</dbReference>
<dbReference type="EMBL" id="DS990391">
    <property type="protein sequence ID" value="EFR45928.1"/>
    <property type="molecule type" value="Genomic_DNA"/>
</dbReference>